<dbReference type="Pfam" id="PF00069">
    <property type="entry name" value="Pkinase"/>
    <property type="match status" value="2"/>
</dbReference>
<accession>A0A4S4DAJ1</accession>
<keyword evidence="2" id="KW-0285">Flavoprotein</keyword>
<dbReference type="Gene3D" id="3.50.50.60">
    <property type="entry name" value="FAD/NAD(P)-binding domain"/>
    <property type="match status" value="1"/>
</dbReference>
<dbReference type="Pfam" id="PF00268">
    <property type="entry name" value="Ribonuc_red_sm"/>
    <property type="match status" value="2"/>
</dbReference>
<dbReference type="PROSITE" id="PS50011">
    <property type="entry name" value="PROTEIN_KINASE_DOM"/>
    <property type="match status" value="1"/>
</dbReference>
<proteinExistence type="inferred from homology"/>
<dbReference type="InterPro" id="IPR033909">
    <property type="entry name" value="RNR_small"/>
</dbReference>
<comment type="caution">
    <text evidence="6">The sequence shown here is derived from an EMBL/GenBank/DDBJ whole genome shotgun (WGS) entry which is preliminary data.</text>
</comment>
<dbReference type="InterPro" id="IPR000719">
    <property type="entry name" value="Prot_kinase_dom"/>
</dbReference>
<comment type="similarity">
    <text evidence="1">Belongs to the ribonucleoside diphosphate reductase small chain family.</text>
</comment>
<dbReference type="AlphaFoldDB" id="A0A4S4DAJ1"/>
<dbReference type="EMBL" id="SDRB02012185">
    <property type="protein sequence ID" value="THF98535.1"/>
    <property type="molecule type" value="Genomic_DNA"/>
</dbReference>
<dbReference type="InterPro" id="IPR023753">
    <property type="entry name" value="FAD/NAD-binding_dom"/>
</dbReference>
<gene>
    <name evidence="6" type="ORF">TEA_014082</name>
</gene>
<dbReference type="GO" id="GO:0005524">
    <property type="term" value="F:ATP binding"/>
    <property type="evidence" value="ECO:0007669"/>
    <property type="project" value="InterPro"/>
</dbReference>
<dbReference type="InterPro" id="IPR016156">
    <property type="entry name" value="FAD/NAD-linked_Rdtase_dimer_sf"/>
</dbReference>
<dbReference type="Gene3D" id="1.10.510.10">
    <property type="entry name" value="Transferase(Phosphotransferase) domain 1"/>
    <property type="match status" value="1"/>
</dbReference>
<dbReference type="InterPro" id="IPR012348">
    <property type="entry name" value="RNR-like"/>
</dbReference>
<dbReference type="SUPFAM" id="SSF51905">
    <property type="entry name" value="FAD/NAD(P)-binding domain"/>
    <property type="match status" value="1"/>
</dbReference>
<keyword evidence="3" id="KW-0274">FAD</keyword>
<dbReference type="PRINTS" id="PR00411">
    <property type="entry name" value="PNDRDTASEI"/>
</dbReference>
<dbReference type="PANTHER" id="PTHR23409:SF35">
    <property type="entry name" value="RIBONUCLEOSIDE-DIPHOSPHATE REDUCTASE SMALL CHAIN A"/>
    <property type="match status" value="1"/>
</dbReference>
<dbReference type="STRING" id="542762.A0A4S4DAJ1"/>
<feature type="domain" description="Protein kinase" evidence="5">
    <location>
        <begin position="590"/>
        <end position="851"/>
    </location>
</feature>
<evidence type="ECO:0000313" key="6">
    <source>
        <dbReference type="EMBL" id="THF98535.1"/>
    </source>
</evidence>
<evidence type="ECO:0000256" key="3">
    <source>
        <dbReference type="ARBA" id="ARBA00022827"/>
    </source>
</evidence>
<evidence type="ECO:0000256" key="2">
    <source>
        <dbReference type="ARBA" id="ARBA00022630"/>
    </source>
</evidence>
<protein>
    <recommendedName>
        <fullName evidence="5">Protein kinase domain-containing protein</fullName>
    </recommendedName>
</protein>
<reference evidence="6 7" key="1">
    <citation type="journal article" date="2018" name="Proc. Natl. Acad. Sci. U.S.A.">
        <title>Draft genome sequence of Camellia sinensis var. sinensis provides insights into the evolution of the tea genome and tea quality.</title>
        <authorList>
            <person name="Wei C."/>
            <person name="Yang H."/>
            <person name="Wang S."/>
            <person name="Zhao J."/>
            <person name="Liu C."/>
            <person name="Gao L."/>
            <person name="Xia E."/>
            <person name="Lu Y."/>
            <person name="Tai Y."/>
            <person name="She G."/>
            <person name="Sun J."/>
            <person name="Cao H."/>
            <person name="Tong W."/>
            <person name="Gao Q."/>
            <person name="Li Y."/>
            <person name="Deng W."/>
            <person name="Jiang X."/>
            <person name="Wang W."/>
            <person name="Chen Q."/>
            <person name="Zhang S."/>
            <person name="Li H."/>
            <person name="Wu J."/>
            <person name="Wang P."/>
            <person name="Li P."/>
            <person name="Shi C."/>
            <person name="Zheng F."/>
            <person name="Jian J."/>
            <person name="Huang B."/>
            <person name="Shan D."/>
            <person name="Shi M."/>
            <person name="Fang C."/>
            <person name="Yue Y."/>
            <person name="Li F."/>
            <person name="Li D."/>
            <person name="Wei S."/>
            <person name="Han B."/>
            <person name="Jiang C."/>
            <person name="Yin Y."/>
            <person name="Xia T."/>
            <person name="Zhang Z."/>
            <person name="Bennetzen J.L."/>
            <person name="Zhao S."/>
            <person name="Wan X."/>
        </authorList>
    </citation>
    <scope>NUCLEOTIDE SEQUENCE [LARGE SCALE GENOMIC DNA]</scope>
    <source>
        <strain evidence="7">cv. Shuchazao</strain>
        <tissue evidence="6">Leaf</tissue>
    </source>
</reference>
<keyword evidence="4" id="KW-0812">Transmembrane</keyword>
<evidence type="ECO:0000256" key="4">
    <source>
        <dbReference type="SAM" id="Phobius"/>
    </source>
</evidence>
<dbReference type="GO" id="GO:0009263">
    <property type="term" value="P:deoxyribonucleotide biosynthetic process"/>
    <property type="evidence" value="ECO:0007669"/>
    <property type="project" value="InterPro"/>
</dbReference>
<dbReference type="Pfam" id="PF07992">
    <property type="entry name" value="Pyr_redox_2"/>
    <property type="match status" value="1"/>
</dbReference>
<dbReference type="SUPFAM" id="SSF47240">
    <property type="entry name" value="Ferritin-like"/>
    <property type="match status" value="2"/>
</dbReference>
<evidence type="ECO:0000256" key="1">
    <source>
        <dbReference type="ARBA" id="ARBA00009303"/>
    </source>
</evidence>
<dbReference type="InterPro" id="IPR000358">
    <property type="entry name" value="RNR_small_fam"/>
</dbReference>
<keyword evidence="7" id="KW-1185">Reference proteome</keyword>
<evidence type="ECO:0000313" key="7">
    <source>
        <dbReference type="Proteomes" id="UP000306102"/>
    </source>
</evidence>
<dbReference type="InterPro" id="IPR011009">
    <property type="entry name" value="Kinase-like_dom_sf"/>
</dbReference>
<dbReference type="SUPFAM" id="SSF56112">
    <property type="entry name" value="Protein kinase-like (PK-like)"/>
    <property type="match status" value="1"/>
</dbReference>
<dbReference type="CDD" id="cd01049">
    <property type="entry name" value="RNRR2"/>
    <property type="match status" value="1"/>
</dbReference>
<dbReference type="InterPro" id="IPR009078">
    <property type="entry name" value="Ferritin-like_SF"/>
</dbReference>
<dbReference type="GO" id="GO:0004672">
    <property type="term" value="F:protein kinase activity"/>
    <property type="evidence" value="ECO:0007669"/>
    <property type="project" value="InterPro"/>
</dbReference>
<dbReference type="SUPFAM" id="SSF55424">
    <property type="entry name" value="FAD/NAD-linked reductases, dimerisation (C-terminal) domain"/>
    <property type="match status" value="1"/>
</dbReference>
<dbReference type="PANTHER" id="PTHR23409">
    <property type="entry name" value="RIBONUCLEOSIDE-DIPHOSPHATE REDUCTASE SMALL CHAIN"/>
    <property type="match status" value="1"/>
</dbReference>
<organism evidence="6 7">
    <name type="scientific">Camellia sinensis var. sinensis</name>
    <name type="common">China tea</name>
    <dbReference type="NCBI Taxonomy" id="542762"/>
    <lineage>
        <taxon>Eukaryota</taxon>
        <taxon>Viridiplantae</taxon>
        <taxon>Streptophyta</taxon>
        <taxon>Embryophyta</taxon>
        <taxon>Tracheophyta</taxon>
        <taxon>Spermatophyta</taxon>
        <taxon>Magnoliopsida</taxon>
        <taxon>eudicotyledons</taxon>
        <taxon>Gunneridae</taxon>
        <taxon>Pentapetalae</taxon>
        <taxon>asterids</taxon>
        <taxon>Ericales</taxon>
        <taxon>Theaceae</taxon>
        <taxon>Camellia</taxon>
    </lineage>
</organism>
<dbReference type="GO" id="GO:0016491">
    <property type="term" value="F:oxidoreductase activity"/>
    <property type="evidence" value="ECO:0007669"/>
    <property type="project" value="InterPro"/>
</dbReference>
<dbReference type="Gene3D" id="3.30.390.30">
    <property type="match status" value="1"/>
</dbReference>
<sequence length="851" mass="96312">MENSQRFCMFPIRYPQVWEMYKKAEASFWTGKHVVGNNGEEVVGFFGKDGVVIDDGDNSGGAANCRYGIVVWWYSISGCFNHHDVLAVFLVIVVVVTINSEEVDLSQDVQQWDSLSDSEKHFISHVLAFFAASDGIVLENLAGRFLNDVKIPEARAFYGFQIAMENIHSGRALDVQMYSLLLETYIRDSREKHRLFNAVENIPCVAQKAKWALDWIQSSSSFAERIVAFACVEGIFFSGSLLHKQLQSQKVDHIVHEAVEIETQFVCEALPCALIGMNSTLMSQYIKFVADRLLVSLVCKRKYNVENPFDWMEFISTEALSSVLINSPISKLYLHHHLHRRGSEIHRFTDFIDSPISDRFAPPPRFRFRSVCTATPISILHRSIMEQSFFDLIYFLHCPGLAETFLDVLLSSIPIWLAVMIGLVIGRLPNTKRLNLEAVGVELDEMGAVKVDEFSRTNVPSIWAIGDVTNRLNLTPVALMEGTCFSVKLFLVVSLPNLTTTNVPCAVFCIPPLCVVGLSEEEAIEQAKGDISIFTSTFNPMKNIVSGYGIVHPHGILYQSCCSIKRAPFKVVIMTDMTCFTFFAMSAGLMQFFSEIGVGSLVHVYEYKIIKEVGDGTFGSVWRALNKQTGEVSLRKMNHPNIVKLKEVIRENDILYFVFEYMECNLYQLMKDRGKLFSEAEVRNWCFQVFQGLAYMHQRGYFHRDLKPDQFSTTIYRICLNTLINYGLGRYRAPEVLLQSPMYNSAVDMWAMGAIMAELFTLRPLFPGSSEADEIYKICSIIGTPNETEWAKGLKLASAMNYQFPQNMAQHQDCLLPTGVTSIGIQTSEDYRFYAISTDFSESSNKDKTLN</sequence>
<feature type="transmembrane region" description="Helical" evidence="4">
    <location>
        <begin position="571"/>
        <end position="593"/>
    </location>
</feature>
<keyword evidence="4" id="KW-1133">Transmembrane helix</keyword>
<keyword evidence="4" id="KW-0472">Membrane</keyword>
<dbReference type="Gene3D" id="1.10.620.20">
    <property type="entry name" value="Ribonucleotide Reductase, subunit A"/>
    <property type="match status" value="3"/>
</dbReference>
<dbReference type="InterPro" id="IPR036188">
    <property type="entry name" value="FAD/NAD-bd_sf"/>
</dbReference>
<dbReference type="PRINTS" id="PR00368">
    <property type="entry name" value="FADPNR"/>
</dbReference>
<feature type="transmembrane region" description="Helical" evidence="4">
    <location>
        <begin position="405"/>
        <end position="425"/>
    </location>
</feature>
<dbReference type="Proteomes" id="UP000306102">
    <property type="component" value="Unassembled WGS sequence"/>
</dbReference>
<name>A0A4S4DAJ1_CAMSN</name>
<evidence type="ECO:0000259" key="5">
    <source>
        <dbReference type="PROSITE" id="PS50011"/>
    </source>
</evidence>
<dbReference type="Gene3D" id="3.30.200.20">
    <property type="entry name" value="Phosphorylase Kinase, domain 1"/>
    <property type="match status" value="1"/>
</dbReference>